<accession>A0AAC9LAQ2</accession>
<evidence type="ECO:0000313" key="2">
    <source>
        <dbReference type="Proteomes" id="UP000185511"/>
    </source>
</evidence>
<dbReference type="AlphaFoldDB" id="A0AAC9LAQ2"/>
<proteinExistence type="predicted"/>
<organism evidence="1 2">
    <name type="scientific">Actinoalloteichus fjordicus</name>
    <dbReference type="NCBI Taxonomy" id="1612552"/>
    <lineage>
        <taxon>Bacteria</taxon>
        <taxon>Bacillati</taxon>
        <taxon>Actinomycetota</taxon>
        <taxon>Actinomycetes</taxon>
        <taxon>Pseudonocardiales</taxon>
        <taxon>Pseudonocardiaceae</taxon>
        <taxon>Actinoalloteichus</taxon>
    </lineage>
</organism>
<gene>
    <name evidence="1" type="ORF">UA74_10115</name>
</gene>
<sequence>MSQGPHRVGSGVIGAEVTMAQRIVDPRIVDRSSASRAGTTTAITVPACQACQGAVGSRDGTSRGAILRDAATAITEPW</sequence>
<dbReference type="Proteomes" id="UP000185511">
    <property type="component" value="Chromosome"/>
</dbReference>
<evidence type="ECO:0000313" key="1">
    <source>
        <dbReference type="EMBL" id="APU14086.1"/>
    </source>
</evidence>
<name>A0AAC9LAQ2_9PSEU</name>
<dbReference type="EMBL" id="CP016076">
    <property type="protein sequence ID" value="APU14086.1"/>
    <property type="molecule type" value="Genomic_DNA"/>
</dbReference>
<reference evidence="2" key="1">
    <citation type="submission" date="2016-06" db="EMBL/GenBank/DDBJ databases">
        <title>Complete genome sequence of Actinoalloteichus fjordicus DSM 46855 (=ADI127-17), type strain of the new species Actinoalloteichus fjordicus.</title>
        <authorList>
            <person name="Ruckert C."/>
            <person name="Nouioui I."/>
            <person name="Willmese J."/>
            <person name="van Wezel G."/>
            <person name="Klenk H.-P."/>
            <person name="Kalinowski J."/>
            <person name="Zotchev S.B."/>
        </authorList>
    </citation>
    <scope>NUCLEOTIDE SEQUENCE [LARGE SCALE GENOMIC DNA]</scope>
    <source>
        <strain evidence="2">ADI127-7</strain>
    </source>
</reference>
<dbReference type="KEGG" id="acad:UA74_10115"/>
<protein>
    <submittedName>
        <fullName evidence="1">Uncharacterized protein</fullName>
    </submittedName>
</protein>
<keyword evidence="2" id="KW-1185">Reference proteome</keyword>